<dbReference type="EMBL" id="KQ947408">
    <property type="protein sequence ID" value="KUJ21071.1"/>
    <property type="molecule type" value="Genomic_DNA"/>
</dbReference>
<organism evidence="1 2">
    <name type="scientific">Mollisia scopiformis</name>
    <name type="common">Conifer needle endophyte fungus</name>
    <name type="synonym">Phialocephala scopiformis</name>
    <dbReference type="NCBI Taxonomy" id="149040"/>
    <lineage>
        <taxon>Eukaryota</taxon>
        <taxon>Fungi</taxon>
        <taxon>Dikarya</taxon>
        <taxon>Ascomycota</taxon>
        <taxon>Pezizomycotina</taxon>
        <taxon>Leotiomycetes</taxon>
        <taxon>Helotiales</taxon>
        <taxon>Mollisiaceae</taxon>
        <taxon>Mollisia</taxon>
    </lineage>
</organism>
<name>A0A194XLR0_MOLSC</name>
<proteinExistence type="predicted"/>
<accession>A0A194XLR0</accession>
<dbReference type="Proteomes" id="UP000070700">
    <property type="component" value="Unassembled WGS sequence"/>
</dbReference>
<sequence length="534" mass="61962">MATPFQRPGDFVLEVAKTGQSLITSFTKFITYRKVQDRRLENLYATFSLTTTTLTELGTTINKYEQDFRIKDEVFHPICQAARYHLERFLVLINEGISSGVWKNDGNLGGQSFTAEADPWLLITVSLGGKEQAKDFWQSLDDTRDSLLELNDIVKYIILKNIGRTTTLNQEQSDELKNLTALLPHIVYSVEKAEQAKQEELAWERERQERVHRVHIPQPPPFRDADDASDVTLFAEPKPRGRNVHVGKDNHTRNRSYDSFRSYTSSVVDIRQEPYEIYEEWLLRWNEPIKNPNSSIKFLGIKLTRFYEDAGYWGTDAEFRTQAELKEQHQYAAGDLSPAKHKEMMKKIIQAIPKKGGVAVDQLLEDRMDASNHEDAKTIWEVVAVRPKEKHAYSCSKKWGKDPKTTDWLVTLRGEKVNNTGVRRQPYRRADPWVRDFDMRGPPRRYRSPPRRYYERERSYSPDVHVRRGRDPMIIHPTHRVMSISPRRAMDAIPDESFRSGGFVIGKIPSQEEAEKKMDEIWAAMTNKVTESAE</sequence>
<dbReference type="OrthoDB" id="3542424at2759"/>
<dbReference type="RefSeq" id="XP_018075426.1">
    <property type="nucleotide sequence ID" value="XM_018207432.1"/>
</dbReference>
<dbReference type="KEGG" id="psco:LY89DRAFT_424934"/>
<protein>
    <submittedName>
        <fullName evidence="1">Uncharacterized protein</fullName>
    </submittedName>
</protein>
<reference evidence="1 2" key="1">
    <citation type="submission" date="2015-10" db="EMBL/GenBank/DDBJ databases">
        <title>Full genome of DAOMC 229536 Phialocephala scopiformis, a fungal endophyte of spruce producing the potent anti-insectan compound rugulosin.</title>
        <authorList>
            <consortium name="DOE Joint Genome Institute"/>
            <person name="Walker A.K."/>
            <person name="Frasz S.L."/>
            <person name="Seifert K.A."/>
            <person name="Miller J.D."/>
            <person name="Mondo S.J."/>
            <person name="Labutti K."/>
            <person name="Lipzen A."/>
            <person name="Dockter R."/>
            <person name="Kennedy M."/>
            <person name="Grigoriev I.V."/>
            <person name="Spatafora J.W."/>
        </authorList>
    </citation>
    <scope>NUCLEOTIDE SEQUENCE [LARGE SCALE GENOMIC DNA]</scope>
    <source>
        <strain evidence="1 2">CBS 120377</strain>
    </source>
</reference>
<keyword evidence="2" id="KW-1185">Reference proteome</keyword>
<dbReference type="AlphaFoldDB" id="A0A194XLR0"/>
<dbReference type="GeneID" id="28817158"/>
<evidence type="ECO:0000313" key="2">
    <source>
        <dbReference type="Proteomes" id="UP000070700"/>
    </source>
</evidence>
<dbReference type="InParanoid" id="A0A194XLR0"/>
<evidence type="ECO:0000313" key="1">
    <source>
        <dbReference type="EMBL" id="KUJ21071.1"/>
    </source>
</evidence>
<gene>
    <name evidence="1" type="ORF">LY89DRAFT_424934</name>
</gene>